<proteinExistence type="predicted"/>
<dbReference type="Gene3D" id="3.10.10.10">
    <property type="entry name" value="HIV Type 1 Reverse Transcriptase, subunit A, domain 1"/>
    <property type="match status" value="1"/>
</dbReference>
<dbReference type="Gene3D" id="3.30.70.270">
    <property type="match status" value="1"/>
</dbReference>
<dbReference type="Gene3D" id="3.30.420.10">
    <property type="entry name" value="Ribonuclease H-like superfamily/Ribonuclease H"/>
    <property type="match status" value="1"/>
</dbReference>
<dbReference type="EMBL" id="JAOPHQ010006613">
    <property type="protein sequence ID" value="KAK0130832.1"/>
    <property type="molecule type" value="Genomic_DNA"/>
</dbReference>
<dbReference type="InterPro" id="IPR012337">
    <property type="entry name" value="RNaseH-like_sf"/>
</dbReference>
<dbReference type="PANTHER" id="PTHR47331:SF3">
    <property type="match status" value="1"/>
</dbReference>
<evidence type="ECO:0000313" key="5">
    <source>
        <dbReference type="Proteomes" id="UP001174136"/>
    </source>
</evidence>
<feature type="region of interest" description="Disordered" evidence="2">
    <location>
        <begin position="153"/>
        <end position="183"/>
    </location>
</feature>
<feature type="coiled-coil region" evidence="1">
    <location>
        <begin position="183"/>
        <end position="230"/>
    </location>
</feature>
<dbReference type="PROSITE" id="PS50994">
    <property type="entry name" value="INTEGRASE"/>
    <property type="match status" value="1"/>
</dbReference>
<feature type="compositionally biased region" description="Polar residues" evidence="2">
    <location>
        <begin position="10"/>
        <end position="31"/>
    </location>
</feature>
<name>A0AA47LZI4_MERPO</name>
<keyword evidence="5" id="KW-1185">Reference proteome</keyword>
<dbReference type="Gene3D" id="1.10.340.70">
    <property type="match status" value="1"/>
</dbReference>
<organism evidence="4 5">
    <name type="scientific">Merluccius polli</name>
    <name type="common">Benguela hake</name>
    <name type="synonym">Merluccius cadenati</name>
    <dbReference type="NCBI Taxonomy" id="89951"/>
    <lineage>
        <taxon>Eukaryota</taxon>
        <taxon>Metazoa</taxon>
        <taxon>Chordata</taxon>
        <taxon>Craniata</taxon>
        <taxon>Vertebrata</taxon>
        <taxon>Euteleostomi</taxon>
        <taxon>Actinopterygii</taxon>
        <taxon>Neopterygii</taxon>
        <taxon>Teleostei</taxon>
        <taxon>Neoteleostei</taxon>
        <taxon>Acanthomorphata</taxon>
        <taxon>Zeiogadaria</taxon>
        <taxon>Gadariae</taxon>
        <taxon>Gadiformes</taxon>
        <taxon>Gadoidei</taxon>
        <taxon>Merlucciidae</taxon>
        <taxon>Merluccius</taxon>
    </lineage>
</organism>
<accession>A0AA47LZI4</accession>
<protein>
    <recommendedName>
        <fullName evidence="3">Integrase catalytic domain-containing protein</fullName>
    </recommendedName>
</protein>
<evidence type="ECO:0000256" key="1">
    <source>
        <dbReference type="SAM" id="Coils"/>
    </source>
</evidence>
<evidence type="ECO:0000256" key="2">
    <source>
        <dbReference type="SAM" id="MobiDB-lite"/>
    </source>
</evidence>
<dbReference type="Proteomes" id="UP001174136">
    <property type="component" value="Unassembled WGS sequence"/>
</dbReference>
<dbReference type="InterPro" id="IPR041588">
    <property type="entry name" value="Integrase_H2C2"/>
</dbReference>
<gene>
    <name evidence="4" type="ORF">N1851_034491</name>
</gene>
<dbReference type="InterPro" id="IPR008042">
    <property type="entry name" value="Retrotrans_Pao"/>
</dbReference>
<dbReference type="InterPro" id="IPR043502">
    <property type="entry name" value="DNA/RNA_pol_sf"/>
</dbReference>
<dbReference type="Pfam" id="PF03564">
    <property type="entry name" value="DUF1759"/>
    <property type="match status" value="1"/>
</dbReference>
<dbReference type="Pfam" id="PF05380">
    <property type="entry name" value="Peptidase_A17"/>
    <property type="match status" value="1"/>
</dbReference>
<feature type="domain" description="Integrase catalytic" evidence="3">
    <location>
        <begin position="1617"/>
        <end position="1804"/>
    </location>
</feature>
<comment type="caution">
    <text evidence="4">The sequence shown here is derived from an EMBL/GenBank/DDBJ whole genome shotgun (WGS) entry which is preliminary data.</text>
</comment>
<dbReference type="CDD" id="cd01644">
    <property type="entry name" value="RT_pepA17"/>
    <property type="match status" value="1"/>
</dbReference>
<keyword evidence="1" id="KW-0175">Coiled coil</keyword>
<feature type="region of interest" description="Disordered" evidence="2">
    <location>
        <begin position="278"/>
        <end position="297"/>
    </location>
</feature>
<dbReference type="GO" id="GO:0003676">
    <property type="term" value="F:nucleic acid binding"/>
    <property type="evidence" value="ECO:0007669"/>
    <property type="project" value="InterPro"/>
</dbReference>
<dbReference type="GO" id="GO:0015074">
    <property type="term" value="P:DNA integration"/>
    <property type="evidence" value="ECO:0007669"/>
    <property type="project" value="InterPro"/>
</dbReference>
<dbReference type="SUPFAM" id="SSF56672">
    <property type="entry name" value="DNA/RNA polymerases"/>
    <property type="match status" value="1"/>
</dbReference>
<feature type="region of interest" description="Disordered" evidence="2">
    <location>
        <begin position="1"/>
        <end position="31"/>
    </location>
</feature>
<dbReference type="InterPro" id="IPR043128">
    <property type="entry name" value="Rev_trsase/Diguanyl_cyclase"/>
</dbReference>
<dbReference type="Pfam" id="PF17921">
    <property type="entry name" value="Integrase_H2C2"/>
    <property type="match status" value="1"/>
</dbReference>
<dbReference type="InterPro" id="IPR036397">
    <property type="entry name" value="RNaseH_sf"/>
</dbReference>
<evidence type="ECO:0000259" key="3">
    <source>
        <dbReference type="PROSITE" id="PS50994"/>
    </source>
</evidence>
<sequence length="1918" mass="217234">MEMQDAAPDNTGTDMRTASQPSSVTSGLEPQTQKRVIKLTAKALAEKLDRLQTIRKARLNKATTIRKTIQGYMSNGEKTQVQNALGELMGVCEDVKCIHESLLFLLPSDEAEKHETWFKAKMMFNDECVNDVKKWISGNEGCVKANENVEDDIKPDDSVSNIGSKCSAKTGGSGGSSTASSARVKAEAERAALVARAAALKEQHALEEQEQQLRRRREQLQVEAELAASAAKLAVLQASSGKGSRAASNGMNSYLERERRKPESSFVLNPMANEYRSESWKSTQQPHDSTKWMLPSDKPPSVIVQQKESEQRFQTVSNLEYISKELEPGNTIKGTSQYLPRHTAKMHSKEEEAHSTNQQLRSQSLPPDLLTIMHRQNEITAALVQQQRSLTLPSREIPIFDGDPLQYGAFIKAFEQGVEEKAGQADCLYYLEQFTRGLPRELVRSCQHMDHERGYALAKALIQDHFGNPYKIAAAYMERALAWQAMKTEQLKELRAFSLFLRGCCNALEELQYLEELDMPVNMRAIVTKLPYKMREQWRTTAHDIMENAHRRAQFVDLVKFIERRVRIISDPLFGDIQDPLPARAGIKSSTRFNAPTVFKSQPRDRVRGNVIATTVTSMDVSKADDQTADPGKEENGCLCCARGHSLEECKQFKGKRHKDKIQFLREKGICFACLCVGHMSRDCGKRSTCKVCGQSHPTVLHIKRQTPQEEPSKDVPMPLKTCGHTGAGMDRCVLSILPVQVKHAKGNHIIKTYAFLDPGSSGTFCSENLMRRLNVTGRRTNFLLRTMTQKTVRPAFSLTGLEVAGLDSFDFHNLPEVITQKEMPVTEDDMTIPGDLAKWPQLSKVHIPSIKADVDLLIGINAPKLLEPWEVIHCEGDGPYAVRTVLGWVVNGPLNGTSGTMEEDLFSATVNRISVSRLEEMLSNQYNHDFSETTKEEKEMSREDHRFMHIMEQSAVLQEGKYCLKLPFRKTEVCLPNNFAVARQRIQGLKKRFLNDKGLQQEYTRYMSKLIRDGYAEKVPQKQLHCKEGKVWYIPHHGVHHPRKGSLRVVFDCGATFQGSSLNSELLQGPNLTSSLLGVLSRFRQEPVAFMGDIKAMFHQVKVAEEDRDYLRFLWWPDGDVTKDLAEYRMTVHLFGAVSSPSCASYALKKTADDHHSEFPVEVLKAIKQNFYVDDCLKSSATEGEAVQTVQDLVALCRKGGFILEKWISNSRTVLQTITEDQRAQGLKELDLDRDKLPMERALGLQWCVETDSFRFRLEVKQQPFTRRGMLSVNSSVYDPFGFLAPVTLPAKMMQQELCRRSYGWDDSLPQDILHQWKSWLEDLDLLVTFNVNRCIKPVDFGELCHAQLHHFADASEGGYGTVTYLRMHEEEWPKTVLEKALDINDQEVRKQVTTNAITATDVSTPIDRLITYFSDWRRLKTAVAWYLRLKTMLMERSDCRRQLNASVVNQGTSQGNKQCVAPRSCVLTLDDLLEAEVSIIRYCQAQKYNEEISALSSGRTTVSRQSSLYRLDPIFHDGLLRVGGRLSRGAMPEETKHPLILSKDQHIAMLILKHVHQNLGHGGRAHTLSSVRKKFWITNGNSAIRKVIAECGFCRRYNGRAVEQKMADLPKARILPDLPPFTNTGVDYFGPIEVKKGRSTCKRYGAIFTCMASRAIHLEVASSLDTDACINALRRFVSRRGQVTHLWSDNGTNFVGAERELRDALAALNQDRIQGVLSQVGIRWNFNPPTGSHHGGVWERMIRLIRRVLSSVLRQQTLDDDGFHTMLCEVEAILNDRPITKLSDDPNDLEPLTPNHLLLLKGKPALPPGVFEPHDQYVKRRWRQIQYLADLFWKRWVREYLPLLQERQKWNQKKRSLVVGDIVTIMDASAPRGSWPLGKVLEVFPDKYGLVRSVKLQTKSNIIERPVTKLTLLHGV</sequence>
<evidence type="ECO:0000313" key="4">
    <source>
        <dbReference type="EMBL" id="KAK0130832.1"/>
    </source>
</evidence>
<feature type="compositionally biased region" description="Low complexity" evidence="2">
    <location>
        <begin position="163"/>
        <end position="183"/>
    </location>
</feature>
<dbReference type="PANTHER" id="PTHR47331">
    <property type="entry name" value="PHD-TYPE DOMAIN-CONTAINING PROTEIN"/>
    <property type="match status" value="1"/>
</dbReference>
<dbReference type="Pfam" id="PF18701">
    <property type="entry name" value="DUF5641"/>
    <property type="match status" value="1"/>
</dbReference>
<dbReference type="SUPFAM" id="SSF53098">
    <property type="entry name" value="Ribonuclease H-like"/>
    <property type="match status" value="1"/>
</dbReference>
<dbReference type="InterPro" id="IPR005312">
    <property type="entry name" value="DUF1759"/>
</dbReference>
<dbReference type="InterPro" id="IPR001584">
    <property type="entry name" value="Integrase_cat-core"/>
</dbReference>
<reference evidence="4" key="1">
    <citation type="journal article" date="2023" name="Front. Mar. Sci.">
        <title>A new Merluccius polli reference genome to investigate the effects of global change in West African waters.</title>
        <authorList>
            <person name="Mateo J.L."/>
            <person name="Blanco-Fernandez C."/>
            <person name="Garcia-Vazquez E."/>
            <person name="Machado-Schiaffino G."/>
        </authorList>
    </citation>
    <scope>NUCLEOTIDE SEQUENCE</scope>
    <source>
        <strain evidence="4">C29</strain>
        <tissue evidence="4">Fin</tissue>
    </source>
</reference>
<dbReference type="InterPro" id="IPR040676">
    <property type="entry name" value="DUF5641"/>
</dbReference>
<feature type="region of interest" description="Disordered" evidence="2">
    <location>
        <begin position="242"/>
        <end position="263"/>
    </location>
</feature>